<dbReference type="OrthoDB" id="2667137at2759"/>
<dbReference type="GeneID" id="64696959"/>
<organism evidence="2 3">
    <name type="scientific">Suillus discolor</name>
    <dbReference type="NCBI Taxonomy" id="1912936"/>
    <lineage>
        <taxon>Eukaryota</taxon>
        <taxon>Fungi</taxon>
        <taxon>Dikarya</taxon>
        <taxon>Basidiomycota</taxon>
        <taxon>Agaricomycotina</taxon>
        <taxon>Agaricomycetes</taxon>
        <taxon>Agaricomycetidae</taxon>
        <taxon>Boletales</taxon>
        <taxon>Suillineae</taxon>
        <taxon>Suillaceae</taxon>
        <taxon>Suillus</taxon>
    </lineage>
</organism>
<accession>A0A9P7ER78</accession>
<dbReference type="RefSeq" id="XP_041284175.1">
    <property type="nucleotide sequence ID" value="XM_041434700.1"/>
</dbReference>
<feature type="region of interest" description="Disordered" evidence="1">
    <location>
        <begin position="531"/>
        <end position="577"/>
    </location>
</feature>
<feature type="region of interest" description="Disordered" evidence="1">
    <location>
        <begin position="481"/>
        <end position="512"/>
    </location>
</feature>
<dbReference type="Proteomes" id="UP000823399">
    <property type="component" value="Unassembled WGS sequence"/>
</dbReference>
<dbReference type="EMBL" id="JABBWM010000481">
    <property type="protein sequence ID" value="KAG2080832.1"/>
    <property type="molecule type" value="Genomic_DNA"/>
</dbReference>
<keyword evidence="3" id="KW-1185">Reference proteome</keyword>
<feature type="compositionally biased region" description="Low complexity" evidence="1">
    <location>
        <begin position="536"/>
        <end position="554"/>
    </location>
</feature>
<feature type="region of interest" description="Disordered" evidence="1">
    <location>
        <begin position="68"/>
        <end position="92"/>
    </location>
</feature>
<dbReference type="AlphaFoldDB" id="A0A9P7ER78"/>
<protein>
    <submittedName>
        <fullName evidence="2">Uncharacterized protein</fullName>
    </submittedName>
</protein>
<reference evidence="2" key="1">
    <citation type="journal article" date="2020" name="New Phytol.">
        <title>Comparative genomics reveals dynamic genome evolution in host specialist ectomycorrhizal fungi.</title>
        <authorList>
            <person name="Lofgren L.A."/>
            <person name="Nguyen N.H."/>
            <person name="Vilgalys R."/>
            <person name="Ruytinx J."/>
            <person name="Liao H.L."/>
            <person name="Branco S."/>
            <person name="Kuo A."/>
            <person name="LaButti K."/>
            <person name="Lipzen A."/>
            <person name="Andreopoulos W."/>
            <person name="Pangilinan J."/>
            <person name="Riley R."/>
            <person name="Hundley H."/>
            <person name="Na H."/>
            <person name="Barry K."/>
            <person name="Grigoriev I.V."/>
            <person name="Stajich J.E."/>
            <person name="Kennedy P.G."/>
        </authorList>
    </citation>
    <scope>NUCLEOTIDE SEQUENCE</scope>
    <source>
        <strain evidence="2">FC423</strain>
    </source>
</reference>
<feature type="compositionally biased region" description="Basic residues" evidence="1">
    <location>
        <begin position="564"/>
        <end position="577"/>
    </location>
</feature>
<name>A0A9P7ER78_9AGAM</name>
<feature type="compositionally biased region" description="Polar residues" evidence="1">
    <location>
        <begin position="73"/>
        <end position="82"/>
    </location>
</feature>
<comment type="caution">
    <text evidence="2">The sequence shown here is derived from an EMBL/GenBank/DDBJ whole genome shotgun (WGS) entry which is preliminary data.</text>
</comment>
<evidence type="ECO:0000313" key="2">
    <source>
        <dbReference type="EMBL" id="KAG2080832.1"/>
    </source>
</evidence>
<evidence type="ECO:0000313" key="3">
    <source>
        <dbReference type="Proteomes" id="UP000823399"/>
    </source>
</evidence>
<proteinExistence type="predicted"/>
<sequence length="577" mass="64395">MPTAIVACSDIKHNVTSFSSKPSNQCKHYDISNFTHPQVISPAKSAVAASLSAKQFIKTSLPVAMPVEEEVQEPTSENNTAPASEDDHDELPTTVTRTTLALDSDIPLCDDVDDDDVQQFYSAEHFTPSMFNESRSCMGGMELFNWTDSSKKPHGISGHGTARIRFIRTRGEGNGPSNIKAQVESITLIYFALTYNYNKHLLIIDMPTVLHEAFYDDLKKSFTLAIENLPYNRRAIYPQIHMNYPLHITDKSVTPDMTISLTATQGPTEVELIPFIGETAVSEDWDHVFEKVESMIAVHPEAVLVSIVLVCEVKPYDSPADNSTASNTLHNRKDSDLCKNPEPLSLKEFINKCSMPRNFEEPVMIADHTWCHVRSVEYFLWLKGEKDEPIDMHSGKAEHRAHGILVPELYMDGVTEILNRAMIKMRDLFLTFQKDIKHASTIDNSVLQNFVIPPFPIDWELVAFRTITPALHQLAPVRFRGAKRQRDSSYEPSSESEQDHDNTKRSSASKPPSYHVFQTVMIDSILSGSNLPAVASSSKSSSSKPKKNSITGKSKSSKGDKKPRAGHSHGSKGLNKH</sequence>
<evidence type="ECO:0000256" key="1">
    <source>
        <dbReference type="SAM" id="MobiDB-lite"/>
    </source>
</evidence>
<gene>
    <name evidence="2" type="ORF">F5147DRAFT_661087</name>
</gene>